<protein>
    <submittedName>
        <fullName evidence="1">Uncharacterized protein</fullName>
    </submittedName>
</protein>
<dbReference type="Proteomes" id="UP000093412">
    <property type="component" value="Unassembled WGS sequence"/>
</dbReference>
<gene>
    <name evidence="1" type="ORF">OERS_38460</name>
</gene>
<dbReference type="EMBL" id="MAQA01000074">
    <property type="protein sequence ID" value="OCI29479.1"/>
    <property type="molecule type" value="Genomic_DNA"/>
</dbReference>
<accession>A0ABX2XYU5</accession>
<sequence length="84" mass="9087">MDLSGYAYDVGARDSAGQAVPRDRNAAWQREALRYLTSGSATLMVRTVGNGFDETTERTLDDTTATVLERRGVRVLVPGEVPVG</sequence>
<evidence type="ECO:0000313" key="1">
    <source>
        <dbReference type="EMBL" id="OCI29479.1"/>
    </source>
</evidence>
<evidence type="ECO:0000313" key="2">
    <source>
        <dbReference type="Proteomes" id="UP000093412"/>
    </source>
</evidence>
<comment type="caution">
    <text evidence="1">The sequence shown here is derived from an EMBL/GenBank/DDBJ whole genome shotgun (WGS) entry which is preliminary data.</text>
</comment>
<organism evidence="1 2">
    <name type="scientific">Oerskovia enterophila</name>
    <dbReference type="NCBI Taxonomy" id="43678"/>
    <lineage>
        <taxon>Bacteria</taxon>
        <taxon>Bacillati</taxon>
        <taxon>Actinomycetota</taxon>
        <taxon>Actinomycetes</taxon>
        <taxon>Micrococcales</taxon>
        <taxon>Cellulomonadaceae</taxon>
        <taxon>Oerskovia</taxon>
    </lineage>
</organism>
<keyword evidence="2" id="KW-1185">Reference proteome</keyword>
<reference evidence="1 2" key="1">
    <citation type="submission" date="2016-06" db="EMBL/GenBank/DDBJ databases">
        <title>Genome sequence of Oerskovia enterophila DSM 43852.</title>
        <authorList>
            <person name="Poehlein A."/>
            <person name="Jag V."/>
            <person name="Bengelsdorf F.R."/>
            <person name="Daniel R."/>
            <person name="Duerre P."/>
        </authorList>
    </citation>
    <scope>NUCLEOTIDE SEQUENCE [LARGE SCALE GENOMIC DNA]</scope>
    <source>
        <strain evidence="1 2">DSM 43852</strain>
    </source>
</reference>
<proteinExistence type="predicted"/>
<name>A0ABX2XYU5_9CELL</name>